<sequence length="80" mass="8837">MKDVASGIYFVEVRERDDPDDPAPARLWVAALPHAEAVEAVRALVPEGYHVALARHYPDRETAAGLNLQYGDVRELVEPA</sequence>
<protein>
    <submittedName>
        <fullName evidence="1">Uncharacterized protein</fullName>
    </submittedName>
</protein>
<reference evidence="1 2" key="1">
    <citation type="journal article" date="2015" name="Genome Announc.">
        <title>Complete Genome Sequence of Methylobacterium aquaticum Strain 22A, Isolated from Racomitrium japonicum Moss.</title>
        <authorList>
            <person name="Tani A."/>
            <person name="Ogura Y."/>
            <person name="Hayashi T."/>
            <person name="Kimbara K."/>
        </authorList>
    </citation>
    <scope>NUCLEOTIDE SEQUENCE [LARGE SCALE GENOMIC DNA]</scope>
    <source>
        <strain evidence="1 2">MA-22A</strain>
        <plasmid evidence="2">Plasmid pMaq22A_4p DNA</plasmid>
    </source>
</reference>
<evidence type="ECO:0000313" key="1">
    <source>
        <dbReference type="EMBL" id="BAQ50382.1"/>
    </source>
</evidence>
<name>A0A0C6FTG1_9HYPH</name>
<geneLocation type="plasmid" evidence="2">
    <name>pMaq22A_4p DNA</name>
</geneLocation>
<proteinExistence type="predicted"/>
<reference evidence="2" key="2">
    <citation type="submission" date="2015-01" db="EMBL/GenBank/DDBJ databases">
        <title>Complete genome sequence of Methylobacterium aquaticum strain 22A.</title>
        <authorList>
            <person name="Tani A."/>
            <person name="Ogura Y."/>
            <person name="Hayashi T."/>
        </authorList>
    </citation>
    <scope>NUCLEOTIDE SEQUENCE [LARGE SCALE GENOMIC DNA]</scope>
    <source>
        <strain evidence="2">MA-22A</strain>
        <plasmid evidence="2">Plasmid pMaq22A_4p DNA</plasmid>
    </source>
</reference>
<keyword evidence="1" id="KW-0614">Plasmid</keyword>
<dbReference type="Proteomes" id="UP000061432">
    <property type="component" value="Plasmid pMaq22A_4p"/>
</dbReference>
<evidence type="ECO:0000313" key="2">
    <source>
        <dbReference type="Proteomes" id="UP000061432"/>
    </source>
</evidence>
<dbReference type="EMBL" id="AP014708">
    <property type="protein sequence ID" value="BAQ50382.1"/>
    <property type="molecule type" value="Genomic_DNA"/>
</dbReference>
<dbReference type="KEGG" id="maqu:Maq22A_4p60130"/>
<dbReference type="AlphaFoldDB" id="A0A0C6FTG1"/>
<accession>A0A0C6FTG1</accession>
<gene>
    <name evidence="1" type="ORF">Maq22A_4p60130</name>
</gene>
<dbReference type="PATRIC" id="fig|270351.10.peg.7570"/>
<organism evidence="1 2">
    <name type="scientific">Methylobacterium aquaticum</name>
    <dbReference type="NCBI Taxonomy" id="270351"/>
    <lineage>
        <taxon>Bacteria</taxon>
        <taxon>Pseudomonadati</taxon>
        <taxon>Pseudomonadota</taxon>
        <taxon>Alphaproteobacteria</taxon>
        <taxon>Hyphomicrobiales</taxon>
        <taxon>Methylobacteriaceae</taxon>
        <taxon>Methylobacterium</taxon>
    </lineage>
</organism>
<dbReference type="RefSeq" id="WP_060851423.1">
    <property type="nucleotide sequence ID" value="NZ_AP014708.1"/>
</dbReference>